<accession>A0A1H8VJZ6</accession>
<dbReference type="RefSeq" id="WP_091946630.1">
    <property type="nucleotide sequence ID" value="NZ_FOEE01000012.1"/>
</dbReference>
<evidence type="ECO:0000256" key="2">
    <source>
        <dbReference type="ARBA" id="ARBA00023163"/>
    </source>
</evidence>
<evidence type="ECO:0000313" key="6">
    <source>
        <dbReference type="Proteomes" id="UP000198960"/>
    </source>
</evidence>
<dbReference type="PANTHER" id="PTHR43130:SF3">
    <property type="entry name" value="HTH-TYPE TRANSCRIPTIONAL REGULATOR RV1931C"/>
    <property type="match status" value="1"/>
</dbReference>
<dbReference type="Gene3D" id="3.40.50.880">
    <property type="match status" value="1"/>
</dbReference>
<dbReference type="PANTHER" id="PTHR43130">
    <property type="entry name" value="ARAC-FAMILY TRANSCRIPTIONAL REGULATOR"/>
    <property type="match status" value="1"/>
</dbReference>
<dbReference type="SUPFAM" id="SSF52317">
    <property type="entry name" value="Class I glutamine amidotransferase-like"/>
    <property type="match status" value="1"/>
</dbReference>
<evidence type="ECO:0000259" key="4">
    <source>
        <dbReference type="PROSITE" id="PS01124"/>
    </source>
</evidence>
<dbReference type="EMBL" id="FOEE01000012">
    <property type="protein sequence ID" value="SEP15547.1"/>
    <property type="molecule type" value="Genomic_DNA"/>
</dbReference>
<feature type="region of interest" description="Disordered" evidence="3">
    <location>
        <begin position="325"/>
        <end position="356"/>
    </location>
</feature>
<dbReference type="InterPro" id="IPR018060">
    <property type="entry name" value="HTH_AraC"/>
</dbReference>
<organism evidence="5 6">
    <name type="scientific">Trujillonella endophytica</name>
    <dbReference type="NCBI Taxonomy" id="673521"/>
    <lineage>
        <taxon>Bacteria</taxon>
        <taxon>Bacillati</taxon>
        <taxon>Actinomycetota</taxon>
        <taxon>Actinomycetes</taxon>
        <taxon>Geodermatophilales</taxon>
        <taxon>Geodermatophilaceae</taxon>
        <taxon>Trujillonella</taxon>
    </lineage>
</organism>
<dbReference type="InterPro" id="IPR009057">
    <property type="entry name" value="Homeodomain-like_sf"/>
</dbReference>
<evidence type="ECO:0000256" key="3">
    <source>
        <dbReference type="SAM" id="MobiDB-lite"/>
    </source>
</evidence>
<dbReference type="SMART" id="SM00342">
    <property type="entry name" value="HTH_ARAC"/>
    <property type="match status" value="1"/>
</dbReference>
<dbReference type="GO" id="GO:0003700">
    <property type="term" value="F:DNA-binding transcription factor activity"/>
    <property type="evidence" value="ECO:0007669"/>
    <property type="project" value="InterPro"/>
</dbReference>
<dbReference type="Proteomes" id="UP000198960">
    <property type="component" value="Unassembled WGS sequence"/>
</dbReference>
<dbReference type="PROSITE" id="PS01124">
    <property type="entry name" value="HTH_ARAC_FAMILY_2"/>
    <property type="match status" value="1"/>
</dbReference>
<gene>
    <name evidence="5" type="ORF">SAMN05660991_03604</name>
</gene>
<reference evidence="6" key="1">
    <citation type="submission" date="2016-10" db="EMBL/GenBank/DDBJ databases">
        <authorList>
            <person name="Varghese N."/>
            <person name="Submissions S."/>
        </authorList>
    </citation>
    <scope>NUCLEOTIDE SEQUENCE [LARGE SCALE GENOMIC DNA]</scope>
    <source>
        <strain evidence="6">DSM 45413</strain>
    </source>
</reference>
<dbReference type="Gene3D" id="1.10.10.60">
    <property type="entry name" value="Homeodomain-like"/>
    <property type="match status" value="1"/>
</dbReference>
<dbReference type="CDD" id="cd03137">
    <property type="entry name" value="GATase1_AraC_1"/>
    <property type="match status" value="1"/>
</dbReference>
<protein>
    <submittedName>
        <fullName evidence="5">Transcriptional regulator, AraC family with amidase-like domain</fullName>
    </submittedName>
</protein>
<keyword evidence="1" id="KW-0805">Transcription regulation</keyword>
<dbReference type="SUPFAM" id="SSF46689">
    <property type="entry name" value="Homeodomain-like"/>
    <property type="match status" value="2"/>
</dbReference>
<evidence type="ECO:0000313" key="5">
    <source>
        <dbReference type="EMBL" id="SEP15547.1"/>
    </source>
</evidence>
<dbReference type="Pfam" id="PF01965">
    <property type="entry name" value="DJ-1_PfpI"/>
    <property type="match status" value="1"/>
</dbReference>
<feature type="domain" description="HTH araC/xylS-type" evidence="4">
    <location>
        <begin position="227"/>
        <end position="325"/>
    </location>
</feature>
<dbReference type="OrthoDB" id="3194870at2"/>
<keyword evidence="6" id="KW-1185">Reference proteome</keyword>
<dbReference type="InterPro" id="IPR029062">
    <property type="entry name" value="Class_I_gatase-like"/>
</dbReference>
<dbReference type="Pfam" id="PF12833">
    <property type="entry name" value="HTH_18"/>
    <property type="match status" value="1"/>
</dbReference>
<evidence type="ECO:0000256" key="1">
    <source>
        <dbReference type="ARBA" id="ARBA00023015"/>
    </source>
</evidence>
<keyword evidence="2" id="KW-0804">Transcription</keyword>
<sequence>MPRSRAEDPERHEVVVLALPNCIAFELGLPHRLLGSAVDAAERPLYRVRVATLDGGPVRTSAGFRVLPEHDASVLETARTVVVPGVFGGPAMTEGRVPPELAEALRGAAAGGARLVSICTGAFVLAAAGLLDGRPATTHWMHAEAFRRNFPTVRLDAGVLFVDDGDVLTSAGNAAGIDLLLHLVRRDHGGEVANRAARRNVVAPWREGGQAQFVERPLPESGGAGTAATRAWAGERLGEPLTLADLAAHARMSVRTFTRRFREETGISPLRWLAAQRLALARQLLESTDASVDRVAADAGFGTPASLRQHLRAAIGVAPGAYRRSYRGTGRGGPSSPDVTGHSPLGGQSAALRLVE</sequence>
<dbReference type="AlphaFoldDB" id="A0A1H8VJZ6"/>
<dbReference type="STRING" id="673521.SAMN05660991_03604"/>
<dbReference type="GO" id="GO:0043565">
    <property type="term" value="F:sequence-specific DNA binding"/>
    <property type="evidence" value="ECO:0007669"/>
    <property type="project" value="InterPro"/>
</dbReference>
<dbReference type="InterPro" id="IPR052158">
    <property type="entry name" value="INH-QAR"/>
</dbReference>
<name>A0A1H8VJZ6_9ACTN</name>
<proteinExistence type="predicted"/>
<dbReference type="InterPro" id="IPR002818">
    <property type="entry name" value="DJ-1/PfpI"/>
</dbReference>